<gene>
    <name evidence="11" type="ORF">GCM10008955_10520</name>
</gene>
<feature type="domain" description="Mechanosensitive ion channel MscS" evidence="9">
    <location>
        <begin position="110"/>
        <end position="172"/>
    </location>
</feature>
<evidence type="ECO:0000259" key="10">
    <source>
        <dbReference type="Pfam" id="PF21082"/>
    </source>
</evidence>
<name>A0ABQ2EP76_9DEIO</name>
<dbReference type="Proteomes" id="UP000647587">
    <property type="component" value="Unassembled WGS sequence"/>
</dbReference>
<dbReference type="InterPro" id="IPR045275">
    <property type="entry name" value="MscS_archaea/bacteria_type"/>
</dbReference>
<feature type="transmembrane region" description="Helical" evidence="8">
    <location>
        <begin position="20"/>
        <end position="39"/>
    </location>
</feature>
<evidence type="ECO:0000313" key="11">
    <source>
        <dbReference type="EMBL" id="GGK18991.1"/>
    </source>
</evidence>
<dbReference type="EMBL" id="BMPP01000003">
    <property type="protein sequence ID" value="GGK18991.1"/>
    <property type="molecule type" value="Genomic_DNA"/>
</dbReference>
<comment type="similarity">
    <text evidence="2">Belongs to the MscS (TC 1.A.23) family.</text>
</comment>
<reference evidence="12" key="1">
    <citation type="journal article" date="2019" name="Int. J. Syst. Evol. Microbiol.">
        <title>The Global Catalogue of Microorganisms (GCM) 10K type strain sequencing project: providing services to taxonomists for standard genome sequencing and annotation.</title>
        <authorList>
            <consortium name="The Broad Institute Genomics Platform"/>
            <consortium name="The Broad Institute Genome Sequencing Center for Infectious Disease"/>
            <person name="Wu L."/>
            <person name="Ma J."/>
        </authorList>
    </citation>
    <scope>NUCLEOTIDE SEQUENCE [LARGE SCALE GENOMIC DNA]</scope>
    <source>
        <strain evidence="12">JCM 30331</strain>
    </source>
</reference>
<dbReference type="SUPFAM" id="SSF50182">
    <property type="entry name" value="Sm-like ribonucleoproteins"/>
    <property type="match status" value="1"/>
</dbReference>
<dbReference type="InterPro" id="IPR023408">
    <property type="entry name" value="MscS_beta-dom_sf"/>
</dbReference>
<dbReference type="Gene3D" id="3.30.70.100">
    <property type="match status" value="1"/>
</dbReference>
<protein>
    <submittedName>
        <fullName evidence="11">Transporter</fullName>
    </submittedName>
</protein>
<keyword evidence="4 8" id="KW-0812">Transmembrane</keyword>
<dbReference type="PANTHER" id="PTHR30221">
    <property type="entry name" value="SMALL-CONDUCTANCE MECHANOSENSITIVE CHANNEL"/>
    <property type="match status" value="1"/>
</dbReference>
<dbReference type="Pfam" id="PF21082">
    <property type="entry name" value="MS_channel_3rd"/>
    <property type="match status" value="1"/>
</dbReference>
<dbReference type="RefSeq" id="WP_189005193.1">
    <property type="nucleotide sequence ID" value="NZ_BMPP01000003.1"/>
</dbReference>
<evidence type="ECO:0000256" key="8">
    <source>
        <dbReference type="SAM" id="Phobius"/>
    </source>
</evidence>
<dbReference type="SUPFAM" id="SSF82861">
    <property type="entry name" value="Mechanosensitive channel protein MscS (YggB), transmembrane region"/>
    <property type="match status" value="1"/>
</dbReference>
<dbReference type="Pfam" id="PF00924">
    <property type="entry name" value="MS_channel_2nd"/>
    <property type="match status" value="1"/>
</dbReference>
<accession>A0ABQ2EP76</accession>
<comment type="subcellular location">
    <subcellularLocation>
        <location evidence="1">Cell membrane</location>
        <topology evidence="1">Multi-pass membrane protein</topology>
    </subcellularLocation>
</comment>
<evidence type="ECO:0000256" key="6">
    <source>
        <dbReference type="ARBA" id="ARBA00023136"/>
    </source>
</evidence>
<proteinExistence type="inferred from homology"/>
<evidence type="ECO:0000313" key="12">
    <source>
        <dbReference type="Proteomes" id="UP000647587"/>
    </source>
</evidence>
<evidence type="ECO:0000256" key="2">
    <source>
        <dbReference type="ARBA" id="ARBA00008017"/>
    </source>
</evidence>
<keyword evidence="12" id="KW-1185">Reference proteome</keyword>
<keyword evidence="3" id="KW-1003">Cell membrane</keyword>
<dbReference type="InterPro" id="IPR006685">
    <property type="entry name" value="MscS_channel_2nd"/>
</dbReference>
<dbReference type="InterPro" id="IPR011014">
    <property type="entry name" value="MscS_channel_TM-2"/>
</dbReference>
<dbReference type="InterPro" id="IPR010920">
    <property type="entry name" value="LSM_dom_sf"/>
</dbReference>
<evidence type="ECO:0000256" key="3">
    <source>
        <dbReference type="ARBA" id="ARBA00022475"/>
    </source>
</evidence>
<dbReference type="Gene3D" id="2.30.30.60">
    <property type="match status" value="1"/>
</dbReference>
<evidence type="ECO:0000256" key="1">
    <source>
        <dbReference type="ARBA" id="ARBA00004651"/>
    </source>
</evidence>
<keyword evidence="5 8" id="KW-1133">Transmembrane helix</keyword>
<evidence type="ECO:0000256" key="5">
    <source>
        <dbReference type="ARBA" id="ARBA00022989"/>
    </source>
</evidence>
<evidence type="ECO:0000256" key="7">
    <source>
        <dbReference type="SAM" id="MobiDB-lite"/>
    </source>
</evidence>
<dbReference type="InterPro" id="IPR049278">
    <property type="entry name" value="MS_channel_C"/>
</dbReference>
<feature type="region of interest" description="Disordered" evidence="7">
    <location>
        <begin position="281"/>
        <end position="323"/>
    </location>
</feature>
<dbReference type="SUPFAM" id="SSF82689">
    <property type="entry name" value="Mechanosensitive channel protein MscS (YggB), C-terminal domain"/>
    <property type="match status" value="1"/>
</dbReference>
<evidence type="ECO:0000259" key="9">
    <source>
        <dbReference type="Pfam" id="PF00924"/>
    </source>
</evidence>
<sequence>MNLNIEVAWTRLQSMLQGLIAALPNIVIGLAVFMLFLFLSRTVAAAVQSVALRTGQARGIALVFSRIAAWGVLVVGGLISLIIMIPSLNAGSLFGALGVSGVAIGFAFKDIFQNLLAGILILVTRPFRIGDQIVSGAHEGTVEDIQVRATLLRTYDNRQVVIPNSELYTNRVVVNTAYDRRRLAVVVGIGFGDDIRQAKGIILNTLRGLDLVRQDPAPAVFIREYGESAVNLEVRFWIDPPVRREVIEAEDQVLEALKPALLDAGIDLPFPTQQVLFHDQTEETDGDREQQREGWPARTQNPRSRQALLREASLHQSGDQAQP</sequence>
<feature type="transmembrane region" description="Helical" evidence="8">
    <location>
        <begin position="60"/>
        <end position="85"/>
    </location>
</feature>
<feature type="domain" description="Mechanosensitive ion channel MscS C-terminal" evidence="10">
    <location>
        <begin position="185"/>
        <end position="267"/>
    </location>
</feature>
<dbReference type="PANTHER" id="PTHR30221:SF1">
    <property type="entry name" value="SMALL-CONDUCTANCE MECHANOSENSITIVE CHANNEL"/>
    <property type="match status" value="1"/>
</dbReference>
<dbReference type="InterPro" id="IPR011066">
    <property type="entry name" value="MscS_channel_C_sf"/>
</dbReference>
<evidence type="ECO:0000256" key="4">
    <source>
        <dbReference type="ARBA" id="ARBA00022692"/>
    </source>
</evidence>
<keyword evidence="6 8" id="KW-0472">Membrane</keyword>
<dbReference type="Gene3D" id="1.10.287.1260">
    <property type="match status" value="1"/>
</dbReference>
<organism evidence="11 12">
    <name type="scientific">Deinococcus malanensis</name>
    <dbReference type="NCBI Taxonomy" id="1706855"/>
    <lineage>
        <taxon>Bacteria</taxon>
        <taxon>Thermotogati</taxon>
        <taxon>Deinococcota</taxon>
        <taxon>Deinococci</taxon>
        <taxon>Deinococcales</taxon>
        <taxon>Deinococcaceae</taxon>
        <taxon>Deinococcus</taxon>
    </lineage>
</organism>
<feature type="compositionally biased region" description="Polar residues" evidence="7">
    <location>
        <begin position="314"/>
        <end position="323"/>
    </location>
</feature>
<comment type="caution">
    <text evidence="11">The sequence shown here is derived from an EMBL/GenBank/DDBJ whole genome shotgun (WGS) entry which is preliminary data.</text>
</comment>